<sequence>MPNVILATHTVAKIDAMVKADQGSAFREWLGKVIGHIGDAYRTGNEGHRSHMGASLIGGECARAIWYNFRWATKSNFEGRLLRLFNRGHLEEARFIAMLLMIGCEVYQQDENGNQFRISHAEGHFGGSGDGVVIGLPDLPPGTAALSEFKTHNDKSFTELKAKGVRDAKFEHYVQMNVYMRKMGIAVALYLAVNKNNDELYGEIIPLDSAVADQFLDRGEKIVWMPEPPNKLNESPGFFKCRWCDHRPVCHLKAAPDKNCRTCAYSEPAEGAKWICNRPVQPMGEGANEVISKEVQLVGCGEYVPRKVFG</sequence>
<dbReference type="Proteomes" id="UP000006182">
    <property type="component" value="Segment"/>
</dbReference>
<keyword evidence="1" id="KW-0269">Exonuclease</keyword>
<dbReference type="RefSeq" id="YP_009603597.1">
    <property type="nucleotide sequence ID" value="NC_041953.1"/>
</dbReference>
<dbReference type="Gene3D" id="3.90.320.10">
    <property type="match status" value="1"/>
</dbReference>
<proteinExistence type="predicted"/>
<keyword evidence="1" id="KW-0378">Hydrolase</keyword>
<keyword evidence="1" id="KW-0540">Nuclease</keyword>
<dbReference type="GO" id="GO:0004527">
    <property type="term" value="F:exonuclease activity"/>
    <property type="evidence" value="ECO:0007669"/>
    <property type="project" value="UniProtKB-KW"/>
</dbReference>
<accession>A0A0S0NDG6</accession>
<reference evidence="1 2" key="1">
    <citation type="journal article" date="2012" name="Appl. Environ. Microbiol.">
        <title>High Diversity and Novel Species of Pseudomonas aeruginosa Bacteriophages.</title>
        <authorList>
            <person name="Sepulveda-Robles O."/>
            <person name="Kameyama L."/>
            <person name="Guarneros G."/>
        </authorList>
    </citation>
    <scope>NUCLEOTIDE SEQUENCE [LARGE SCALE GENOMIC DNA]</scope>
</reference>
<organism evidence="1 2">
    <name type="scientific">Pseudomonas phage PaMx25</name>
    <dbReference type="NCBI Taxonomy" id="1175654"/>
    <lineage>
        <taxon>Viruses</taxon>
        <taxon>Duplodnaviria</taxon>
        <taxon>Heunggongvirae</taxon>
        <taxon>Uroviricota</taxon>
        <taxon>Caudoviricetes</taxon>
        <taxon>Queuovirinae</taxon>
        <taxon>Nipunavirus</taxon>
        <taxon>Nipunavirus PaMx25</taxon>
    </lineage>
</organism>
<protein>
    <submittedName>
        <fullName evidence="1">RecB exonuclease</fullName>
    </submittedName>
</protein>
<evidence type="ECO:0000313" key="1">
    <source>
        <dbReference type="EMBL" id="ALH23783.1"/>
    </source>
</evidence>
<dbReference type="OrthoDB" id="3242at10239"/>
<dbReference type="KEGG" id="vg:40079479"/>
<evidence type="ECO:0000313" key="2">
    <source>
        <dbReference type="Proteomes" id="UP000006182"/>
    </source>
</evidence>
<name>A0A0S0NDG6_9CAUD</name>
<gene>
    <name evidence="1" type="primary">recB</name>
    <name evidence="1" type="ORF">PaMx25_47</name>
</gene>
<dbReference type="GeneID" id="40079479"/>
<dbReference type="InterPro" id="IPR011604">
    <property type="entry name" value="PDDEXK-like_dom_sf"/>
</dbReference>
<keyword evidence="2" id="KW-1185">Reference proteome</keyword>
<dbReference type="EMBL" id="JQ067084">
    <property type="protein sequence ID" value="ALH23783.1"/>
    <property type="molecule type" value="Genomic_DNA"/>
</dbReference>